<dbReference type="PANTHER" id="PTHR15503:SF45">
    <property type="entry name" value="RNA-DIRECTED DNA POLYMERASE HOMOLOG"/>
    <property type="match status" value="1"/>
</dbReference>
<dbReference type="InParanoid" id="A0A3Q7J614"/>
<dbReference type="Gene3D" id="3.10.10.10">
    <property type="entry name" value="HIV Type 1 Reverse Transcriptase, subunit A, domain 1"/>
    <property type="match status" value="1"/>
</dbReference>
<reference evidence="1" key="1">
    <citation type="journal article" date="2012" name="Nature">
        <title>The tomato genome sequence provides insights into fleshy fruit evolution.</title>
        <authorList>
            <consortium name="Tomato Genome Consortium"/>
        </authorList>
    </citation>
    <scope>NUCLEOTIDE SEQUENCE [LARGE SCALE GENOMIC DNA]</scope>
    <source>
        <strain evidence="1">cv. Heinz 1706</strain>
    </source>
</reference>
<dbReference type="Gramene" id="Solyc12g017705.1.1">
    <property type="protein sequence ID" value="Solyc12g017705.1.1"/>
    <property type="gene ID" value="Solyc12g017705.1"/>
</dbReference>
<organism evidence="1">
    <name type="scientific">Solanum lycopersicum</name>
    <name type="common">Tomato</name>
    <name type="synonym">Lycopersicon esculentum</name>
    <dbReference type="NCBI Taxonomy" id="4081"/>
    <lineage>
        <taxon>Eukaryota</taxon>
        <taxon>Viridiplantae</taxon>
        <taxon>Streptophyta</taxon>
        <taxon>Embryophyta</taxon>
        <taxon>Tracheophyta</taxon>
        <taxon>Spermatophyta</taxon>
        <taxon>Magnoliopsida</taxon>
        <taxon>eudicotyledons</taxon>
        <taxon>Gunneridae</taxon>
        <taxon>Pentapetalae</taxon>
        <taxon>asterids</taxon>
        <taxon>lamiids</taxon>
        <taxon>Solanales</taxon>
        <taxon>Solanaceae</taxon>
        <taxon>Solanoideae</taxon>
        <taxon>Solaneae</taxon>
        <taxon>Solanum</taxon>
        <taxon>Solanum subgen. Lycopersicon</taxon>
    </lineage>
</organism>
<sequence length="79" mass="9072">MAPPELEDLRKQLKEILEAGHIRSSKTPYGAPVLFQKKKDGFISGYSTKAAPLTKLLKKNKPWVWSKRAREHSKVSRLR</sequence>
<dbReference type="InterPro" id="IPR032567">
    <property type="entry name" value="RTL1-rel"/>
</dbReference>
<protein>
    <recommendedName>
        <fullName evidence="3">Reverse transcriptase/retrotransposon-derived protein RNase H-like domain-containing protein</fullName>
    </recommendedName>
</protein>
<evidence type="ECO:0000313" key="2">
    <source>
        <dbReference type="Proteomes" id="UP000004994"/>
    </source>
</evidence>
<proteinExistence type="predicted"/>
<dbReference type="InterPro" id="IPR043502">
    <property type="entry name" value="DNA/RNA_pol_sf"/>
</dbReference>
<evidence type="ECO:0000313" key="1">
    <source>
        <dbReference type="EnsemblPlants" id="Solyc12g017705.1.1"/>
    </source>
</evidence>
<reference evidence="1" key="2">
    <citation type="submission" date="2019-01" db="UniProtKB">
        <authorList>
            <consortium name="EnsemblPlants"/>
        </authorList>
    </citation>
    <scope>IDENTIFICATION</scope>
    <source>
        <strain evidence="1">cv. Heinz 1706</strain>
    </source>
</reference>
<accession>A0A3Q7J614</accession>
<dbReference type="Proteomes" id="UP000004994">
    <property type="component" value="Chromosome 12"/>
</dbReference>
<dbReference type="PANTHER" id="PTHR15503">
    <property type="entry name" value="LDOC1 RELATED"/>
    <property type="match status" value="1"/>
</dbReference>
<keyword evidence="2" id="KW-1185">Reference proteome</keyword>
<dbReference type="EnsemblPlants" id="Solyc12g017705.1.1">
    <property type="protein sequence ID" value="Solyc12g017705.1.1"/>
    <property type="gene ID" value="Solyc12g017705.1"/>
</dbReference>
<evidence type="ECO:0008006" key="3">
    <source>
        <dbReference type="Google" id="ProtNLM"/>
    </source>
</evidence>
<dbReference type="AlphaFoldDB" id="A0A3Q7J614"/>
<dbReference type="SUPFAM" id="SSF56672">
    <property type="entry name" value="DNA/RNA polymerases"/>
    <property type="match status" value="1"/>
</dbReference>
<name>A0A3Q7J614_SOLLC</name>